<evidence type="ECO:0000256" key="2">
    <source>
        <dbReference type="ARBA" id="ARBA00023015"/>
    </source>
</evidence>
<dbReference type="PANTHER" id="PTHR43133:SF46">
    <property type="entry name" value="RNA POLYMERASE SIGMA-70 FACTOR ECF SUBFAMILY"/>
    <property type="match status" value="1"/>
</dbReference>
<dbReference type="Gene3D" id="1.10.1740.10">
    <property type="match status" value="1"/>
</dbReference>
<evidence type="ECO:0000256" key="3">
    <source>
        <dbReference type="ARBA" id="ARBA00023082"/>
    </source>
</evidence>
<dbReference type="Proteomes" id="UP000798808">
    <property type="component" value="Unassembled WGS sequence"/>
</dbReference>
<organism evidence="6 7">
    <name type="scientific">Fulvivirga kasyanovii</name>
    <dbReference type="NCBI Taxonomy" id="396812"/>
    <lineage>
        <taxon>Bacteria</taxon>
        <taxon>Pseudomonadati</taxon>
        <taxon>Bacteroidota</taxon>
        <taxon>Cytophagia</taxon>
        <taxon>Cytophagales</taxon>
        <taxon>Fulvivirgaceae</taxon>
        <taxon>Fulvivirga</taxon>
    </lineage>
</organism>
<comment type="similarity">
    <text evidence="1">Belongs to the sigma-70 factor family. ECF subfamily.</text>
</comment>
<protein>
    <submittedName>
        <fullName evidence="6">Sigma-70 family RNA polymerase sigma factor</fullName>
    </submittedName>
</protein>
<dbReference type="PANTHER" id="PTHR43133">
    <property type="entry name" value="RNA POLYMERASE ECF-TYPE SIGMA FACTO"/>
    <property type="match status" value="1"/>
</dbReference>
<accession>A0ABW9RR27</accession>
<sequence>MSMNSLNELSDNQLWTLSVSGNQKAFDKLFQRNFLDLCEYAARFRLTPDMVEEAVSDVFINLWIRKDDLQIKQIRPYLFTAVRNTSLNHLKNALKPILSFDQVDDSLLTSSSRTDADLTINDLRSEIEQYVVQLPPQQQNVFRLSKVEGFETNEIAEMLSISPKTVSNHLIEACKSIARHYQKAIQLTLILLTFN</sequence>
<reference evidence="6 7" key="1">
    <citation type="submission" date="2019-02" db="EMBL/GenBank/DDBJ databases">
        <authorList>
            <person name="Goldberg S.R."/>
            <person name="Haltli B.A."/>
            <person name="Correa H."/>
            <person name="Russell K.G."/>
        </authorList>
    </citation>
    <scope>NUCLEOTIDE SEQUENCE [LARGE SCALE GENOMIC DNA]</scope>
    <source>
        <strain evidence="6 7">JCM 16186</strain>
    </source>
</reference>
<evidence type="ECO:0000256" key="1">
    <source>
        <dbReference type="ARBA" id="ARBA00010641"/>
    </source>
</evidence>
<evidence type="ECO:0000256" key="4">
    <source>
        <dbReference type="ARBA" id="ARBA00023163"/>
    </source>
</evidence>
<dbReference type="Pfam" id="PF08281">
    <property type="entry name" value="Sigma70_r4_2"/>
    <property type="match status" value="1"/>
</dbReference>
<evidence type="ECO:0000313" key="6">
    <source>
        <dbReference type="EMBL" id="MTI26443.1"/>
    </source>
</evidence>
<dbReference type="InterPro" id="IPR014284">
    <property type="entry name" value="RNA_pol_sigma-70_dom"/>
</dbReference>
<keyword evidence="3" id="KW-0731">Sigma factor</keyword>
<evidence type="ECO:0000259" key="5">
    <source>
        <dbReference type="Pfam" id="PF08281"/>
    </source>
</evidence>
<dbReference type="InterPro" id="IPR013325">
    <property type="entry name" value="RNA_pol_sigma_r2"/>
</dbReference>
<proteinExistence type="inferred from homology"/>
<dbReference type="InterPro" id="IPR013324">
    <property type="entry name" value="RNA_pol_sigma_r3/r4-like"/>
</dbReference>
<gene>
    <name evidence="6" type="ORF">E1163_15905</name>
</gene>
<name>A0ABW9RR27_9BACT</name>
<keyword evidence="4" id="KW-0804">Transcription</keyword>
<keyword evidence="7" id="KW-1185">Reference proteome</keyword>
<dbReference type="EMBL" id="SMLW01000581">
    <property type="protein sequence ID" value="MTI26443.1"/>
    <property type="molecule type" value="Genomic_DNA"/>
</dbReference>
<evidence type="ECO:0000313" key="7">
    <source>
        <dbReference type="Proteomes" id="UP000798808"/>
    </source>
</evidence>
<dbReference type="SUPFAM" id="SSF88659">
    <property type="entry name" value="Sigma3 and sigma4 domains of RNA polymerase sigma factors"/>
    <property type="match status" value="1"/>
</dbReference>
<dbReference type="NCBIfam" id="TIGR02937">
    <property type="entry name" value="sigma70-ECF"/>
    <property type="match status" value="1"/>
</dbReference>
<dbReference type="InterPro" id="IPR013249">
    <property type="entry name" value="RNA_pol_sigma70_r4_t2"/>
</dbReference>
<keyword evidence="2" id="KW-0805">Transcription regulation</keyword>
<dbReference type="Gene3D" id="1.10.10.10">
    <property type="entry name" value="Winged helix-like DNA-binding domain superfamily/Winged helix DNA-binding domain"/>
    <property type="match status" value="1"/>
</dbReference>
<comment type="caution">
    <text evidence="6">The sequence shown here is derived from an EMBL/GenBank/DDBJ whole genome shotgun (WGS) entry which is preliminary data.</text>
</comment>
<dbReference type="InterPro" id="IPR039425">
    <property type="entry name" value="RNA_pol_sigma-70-like"/>
</dbReference>
<dbReference type="SUPFAM" id="SSF88946">
    <property type="entry name" value="Sigma2 domain of RNA polymerase sigma factors"/>
    <property type="match status" value="1"/>
</dbReference>
<feature type="domain" description="RNA polymerase sigma factor 70 region 4 type 2" evidence="5">
    <location>
        <begin position="126"/>
        <end position="175"/>
    </location>
</feature>
<dbReference type="InterPro" id="IPR036388">
    <property type="entry name" value="WH-like_DNA-bd_sf"/>
</dbReference>